<dbReference type="InterPro" id="IPR039844">
    <property type="entry name" value="URB1"/>
</dbReference>
<evidence type="ECO:0000259" key="2">
    <source>
        <dbReference type="Pfam" id="PF16201"/>
    </source>
</evidence>
<accession>A0A0V0ZRE3</accession>
<gene>
    <name evidence="3" type="primary">URB1</name>
    <name evidence="3" type="ORF">T12_6881</name>
</gene>
<dbReference type="STRING" id="990121.A0A0V0ZRE3"/>
<feature type="domain" description="URB1 N-terminal" evidence="1">
    <location>
        <begin position="133"/>
        <end position="317"/>
    </location>
</feature>
<dbReference type="PANTHER" id="PTHR13500:SF0">
    <property type="entry name" value="NUCLEOLAR PRE-RIBOSOMAL-ASSOCIATED PROTEIN 1"/>
    <property type="match status" value="1"/>
</dbReference>
<comment type="caution">
    <text evidence="3">The sequence shown here is derived from an EMBL/GenBank/DDBJ whole genome shotgun (WGS) entry which is preliminary data.</text>
</comment>
<dbReference type="Proteomes" id="UP000054783">
    <property type="component" value="Unassembled WGS sequence"/>
</dbReference>
<dbReference type="Pfam" id="PF16201">
    <property type="entry name" value="NopRA1"/>
    <property type="match status" value="1"/>
</dbReference>
<evidence type="ECO:0000259" key="1">
    <source>
        <dbReference type="Pfam" id="PF11707"/>
    </source>
</evidence>
<dbReference type="Pfam" id="PF11707">
    <property type="entry name" value="Npa1"/>
    <property type="match status" value="1"/>
</dbReference>
<feature type="domain" description="URB1 C-terminal" evidence="2">
    <location>
        <begin position="1429"/>
        <end position="1623"/>
    </location>
</feature>
<dbReference type="OrthoDB" id="72892at2759"/>
<sequence>MLPALPTVYQYYLSQISWCLLFDMKRRIVLFEKDNNFSAKKPKTLTTNEDFDGRKFLSLLSRSNGLSSALSYFTDACNLFDQFRSAVDPVVELFQHSSACEELTDCLENVDKPVMISFLFEVFKLILQRIVESTSELLDRYGSRALVMFRAILNNSHKLYAQLKSPAAQHVSQVIHLLKAGVRLGPAAVEDLLCKFDFSRSAVVGLFRGKIFLSEMVSFFIVLLEQQGAAVKLANEKFALKLLLTSLSNVDDLELLAQALDTVCDCFVNSEEISKVEKVKLFDLSTTKKLCQLFALFENNTTAQELLQVSVEKFFSSCIVQMSVFDRKYGFGEQICNVTLATIYRSTLPFVSSNSTTTTAARRTLIRIIHACPDLIPVCLNLKNCCPTNRAALDLLDVWQCIFEATADSLPSLCAGLTDVNIVSELVVPSVAIQWLVKRYLTDSNVHLTISACNVLLKLFKRVDIVLKDEKMIQQLKSVGIEEIFLRRFPTLDELLNLFTRACNCQSDADEFLQTTVELVCSAVCLYSRLHEHFLLCTDLIRVYGKMEAYMNTGQKLRLINKFADSCVNVKELARPGKSTRSVMGSLLECYDGADEREREQLDDAFCSLCKLHPNLSGRLFEVRLWLHVLMHRRYGVELKRWFEIVMRDVFNNFYEQFETMLQQIDVLSNLVELAQLPDDEFDQQLQQAERHRIENSVILHACMRRLSSLNSTWNAAIEGGICEAFRTVLWSQRSSWTDCLIILNNSDLSIGKQIVEEHRALFADGKLNSKIDLLEELGCSLNATPTEEVRKCLLGRIDCLREYDICQFLQLTYLWRLAEQRKFPSRQLLLELIERVLCRTKEKKFVDFFFDLEPVQKHLYRYLFKKLHFIADYIPLADCLRKLEEWDAVQLLRRFLQTKTKPRFFNQKLAAFATVKCFLQTSALLNVLNELDLNSSIKSNTGGAYSAVWVELIERLMIQAEDAFRIDDLPCATTFVRLLDRVIRRPRRLTEPICSLLAKMLDYFPLFNGFKSRRLANGILRAIVVEIAMDKRELLVQLLEKLIRFDPGAVVTSLFCNWIIDQRAFAATIRHSLLRCVLMVIDKAEQQHHLDVIVQLYEHDFADVQNWNDQLLDLAIQLADREYPHLVDQLVEYACWICAGGVELEKMPTLVKLLPILKRFKQSTNKLVDLLLDCLSNRLGANSEFESKLATLLSERAEAVVAEVPWEKLVRLAQLVLGDRFDSVEHLQLLQSMVLCWPVRCRQAVPVVAMVFGHSQFGTSVLAGGNDRLKLAIVQLLYNCVRMEPTVVEQWHVSVLLGAYGATLAPSDVRLLALIEQYENCGVDLSAFYPLTWAAEALRFCVNWRKLGPSLWNRPSSDDVLNAIEADRMRRTVDQLPLNLSFDLHHAHLPDDNRRSLYDPRFFLPLMLKLVSVDVELDCRKFATKHCLGLALAALSFTDPTLRAMAYKVLFDFQQRLASGVEFYEKAQLNNVIELVRASVEQENERLAFLIALFFARVTVLLFEPTNQAYPVVNSFLLIRPFVDLHHVPNFLQLMYSSSEREQQRTDERMWLFDLLADGIRTEVDYFACCRSLVFKHLLGYVGSTLCDQSTMVERLVDILLAASRIPLASAGLCIERSLLLWLDWSKLANINASLHLLVNLYSTCCSRRSLLVWWVSTASRSIRRASTVDVDVVVRLIAHLVDASVRLPSRVMGVELLDQAIRTTGRYLADRLLVDRASVVDCWAAIGRCFWRSFHRRSNHWSARLLEIFQIYLLQTYRHCSGESASLSDLIVKLFSSRRKSCTLLNYDYSSAAMLVDAENMQLMKWRPVDYHFFYDQLKMYNVLKMRSITSEMFPSQLIVEILSINERGIFFLNGKPNTGTVISAHHDCI</sequence>
<keyword evidence="4" id="KW-1185">Reference proteome</keyword>
<dbReference type="GO" id="GO:0000463">
    <property type="term" value="P:maturation of LSU-rRNA from tricistronic rRNA transcript (SSU-rRNA, 5.8S rRNA, LSU-rRNA)"/>
    <property type="evidence" value="ECO:0007669"/>
    <property type="project" value="TreeGrafter"/>
</dbReference>
<evidence type="ECO:0000313" key="3">
    <source>
        <dbReference type="EMBL" id="KRY15007.1"/>
    </source>
</evidence>
<organism evidence="3 4">
    <name type="scientific">Trichinella patagoniensis</name>
    <dbReference type="NCBI Taxonomy" id="990121"/>
    <lineage>
        <taxon>Eukaryota</taxon>
        <taxon>Metazoa</taxon>
        <taxon>Ecdysozoa</taxon>
        <taxon>Nematoda</taxon>
        <taxon>Enoplea</taxon>
        <taxon>Dorylaimia</taxon>
        <taxon>Trichinellida</taxon>
        <taxon>Trichinellidae</taxon>
        <taxon>Trichinella</taxon>
    </lineage>
</organism>
<dbReference type="InterPro" id="IPR032436">
    <property type="entry name" value="URB1_C"/>
</dbReference>
<name>A0A0V0ZRE3_9BILA</name>
<dbReference type="GO" id="GO:0005730">
    <property type="term" value="C:nucleolus"/>
    <property type="evidence" value="ECO:0007669"/>
    <property type="project" value="TreeGrafter"/>
</dbReference>
<dbReference type="InterPro" id="IPR021714">
    <property type="entry name" value="URB1_N"/>
</dbReference>
<dbReference type="GO" id="GO:0000466">
    <property type="term" value="P:maturation of 5.8S rRNA from tricistronic rRNA transcript (SSU-rRNA, 5.8S rRNA, LSU-rRNA)"/>
    <property type="evidence" value="ECO:0007669"/>
    <property type="project" value="TreeGrafter"/>
</dbReference>
<dbReference type="PANTHER" id="PTHR13500">
    <property type="entry name" value="NUCLEOLAR PRERIBOSOMAL-ASSOCIATED PROTEIN 1"/>
    <property type="match status" value="1"/>
</dbReference>
<protein>
    <submittedName>
        <fullName evidence="3">Nucleolar pre-ribosomal-associated protein 1</fullName>
    </submittedName>
</protein>
<proteinExistence type="predicted"/>
<evidence type="ECO:0000313" key="4">
    <source>
        <dbReference type="Proteomes" id="UP000054783"/>
    </source>
</evidence>
<reference evidence="3 4" key="1">
    <citation type="submission" date="2015-01" db="EMBL/GenBank/DDBJ databases">
        <title>Evolution of Trichinella species and genotypes.</title>
        <authorList>
            <person name="Korhonen P.K."/>
            <person name="Edoardo P."/>
            <person name="Giuseppe L.R."/>
            <person name="Gasser R.B."/>
        </authorList>
    </citation>
    <scope>NUCLEOTIDE SEQUENCE [LARGE SCALE GENOMIC DNA]</scope>
    <source>
        <strain evidence="3">ISS2496</strain>
    </source>
</reference>
<dbReference type="EMBL" id="JYDQ01000104">
    <property type="protein sequence ID" value="KRY15007.1"/>
    <property type="molecule type" value="Genomic_DNA"/>
</dbReference>